<organism evidence="1">
    <name type="scientific">uncultured Caudovirales phage</name>
    <dbReference type="NCBI Taxonomy" id="2100421"/>
    <lineage>
        <taxon>Viruses</taxon>
        <taxon>Duplodnaviria</taxon>
        <taxon>Heunggongvirae</taxon>
        <taxon>Uroviricota</taxon>
        <taxon>Caudoviricetes</taxon>
        <taxon>Peduoviridae</taxon>
        <taxon>Maltschvirus</taxon>
        <taxon>Maltschvirus maltsch</taxon>
    </lineage>
</organism>
<gene>
    <name evidence="1" type="ORF">UFOVP845_11</name>
</gene>
<protein>
    <submittedName>
        <fullName evidence="1">Uncharacterized protein</fullName>
    </submittedName>
</protein>
<name>A0A6J5P9M2_9CAUD</name>
<dbReference type="EMBL" id="LR796781">
    <property type="protein sequence ID" value="CAB4166101.1"/>
    <property type="molecule type" value="Genomic_DNA"/>
</dbReference>
<evidence type="ECO:0000313" key="1">
    <source>
        <dbReference type="EMBL" id="CAB4166101.1"/>
    </source>
</evidence>
<accession>A0A6J5P9M2</accession>
<proteinExistence type="predicted"/>
<sequence>MSFWDLSTGETAANTGTEYEVPSGNIEPIPAGSSVLAMIDEIKWDRKLSGEEFISARWTVLAPEEYKNRKVFHKLWVTDADPGAKDEAAAKNKRDKARKMLAAIDANAGGKLTAKPGIPTTDDLVMALTNKPMVCTIMTWSMLDTRNGGMMHGNWVSAVASKASKDIHIAEAKPLPAGGSGMASGSRDDFGAGSAGGSYRAPVMDDEIPFAPQFL</sequence>
<reference evidence="1" key="1">
    <citation type="submission" date="2020-04" db="EMBL/GenBank/DDBJ databases">
        <authorList>
            <person name="Chiriac C."/>
            <person name="Salcher M."/>
            <person name="Ghai R."/>
            <person name="Kavagutti S V."/>
        </authorList>
    </citation>
    <scope>NUCLEOTIDE SEQUENCE</scope>
</reference>